<comment type="subcellular location">
    <subcellularLocation>
        <location evidence="2">Cell membrane</location>
        <topology evidence="2">Lipid-anchor</topology>
        <topology evidence="2">GPI-anchor</topology>
    </subcellularLocation>
</comment>
<keyword evidence="3" id="KW-1003">Cell membrane</keyword>
<evidence type="ECO:0000256" key="3">
    <source>
        <dbReference type="ARBA" id="ARBA00022475"/>
    </source>
</evidence>
<accession>A0A1J0R5N8</accession>
<dbReference type="InterPro" id="IPR019609">
    <property type="entry name" value="Variant_surf_glycoprt_trypan_C"/>
</dbReference>
<evidence type="ECO:0000256" key="5">
    <source>
        <dbReference type="ARBA" id="ARBA00022729"/>
    </source>
</evidence>
<dbReference type="GO" id="GO:0098552">
    <property type="term" value="C:side of membrane"/>
    <property type="evidence" value="ECO:0007669"/>
    <property type="project" value="UniProtKB-KW"/>
</dbReference>
<dbReference type="Pfam" id="PF13206">
    <property type="entry name" value="VSG_B"/>
    <property type="match status" value="1"/>
</dbReference>
<evidence type="ECO:0000256" key="2">
    <source>
        <dbReference type="ARBA" id="ARBA00004609"/>
    </source>
</evidence>
<evidence type="ECO:0000256" key="7">
    <source>
        <dbReference type="ARBA" id="ARBA00023180"/>
    </source>
</evidence>
<dbReference type="InterPro" id="IPR025932">
    <property type="entry name" value="Trypano_VSG_B_N_dom"/>
</dbReference>
<feature type="compositionally biased region" description="Low complexity" evidence="9">
    <location>
        <begin position="450"/>
        <end position="460"/>
    </location>
</feature>
<organism evidence="13">
    <name type="scientific">Trypanosoma brucei</name>
    <dbReference type="NCBI Taxonomy" id="5691"/>
    <lineage>
        <taxon>Eukaryota</taxon>
        <taxon>Discoba</taxon>
        <taxon>Euglenozoa</taxon>
        <taxon>Kinetoplastea</taxon>
        <taxon>Metakinetoplastina</taxon>
        <taxon>Trypanosomatida</taxon>
        <taxon>Trypanosomatidae</taxon>
        <taxon>Trypanosoma</taxon>
    </lineage>
</organism>
<feature type="signal peptide" evidence="10">
    <location>
        <begin position="1"/>
        <end position="19"/>
    </location>
</feature>
<proteinExistence type="predicted"/>
<feature type="chain" id="PRO_5013108416" evidence="10">
    <location>
        <begin position="20"/>
        <end position="489"/>
    </location>
</feature>
<evidence type="ECO:0000256" key="4">
    <source>
        <dbReference type="ARBA" id="ARBA00022622"/>
    </source>
</evidence>
<evidence type="ECO:0000256" key="8">
    <source>
        <dbReference type="ARBA" id="ARBA00023288"/>
    </source>
</evidence>
<feature type="domain" description="Trypanosome variant surface glycoprotein B-type N-terminal" evidence="12">
    <location>
        <begin position="17"/>
        <end position="369"/>
    </location>
</feature>
<reference evidence="13" key="1">
    <citation type="submission" date="2016-08" db="EMBL/GenBank/DDBJ databases">
        <title>VSG repertoire of Trypanosoma brucei EATRO 1125.</title>
        <authorList>
            <person name="Cross G.A."/>
        </authorList>
    </citation>
    <scope>NUCLEOTIDE SEQUENCE</scope>
    <source>
        <strain evidence="13">EATRO 1125</strain>
    </source>
</reference>
<dbReference type="VEuPathDB" id="TriTrypDB:Tb927.10.16370"/>
<keyword evidence="7" id="KW-0325">Glycoprotein</keyword>
<dbReference type="VEuPathDB" id="TriTrypDB:Tb1125.Tb11.v5.0974"/>
<evidence type="ECO:0000259" key="12">
    <source>
        <dbReference type="Pfam" id="PF13206"/>
    </source>
</evidence>
<dbReference type="Pfam" id="PF10659">
    <property type="entry name" value="Trypan_glycop_C"/>
    <property type="match status" value="1"/>
</dbReference>
<dbReference type="SUPFAM" id="SSF118251">
    <property type="entry name" value="Variant surface glycoprotein MITAT 1.2, VSG 221, C-terminal domain"/>
    <property type="match status" value="1"/>
</dbReference>
<evidence type="ECO:0000256" key="1">
    <source>
        <dbReference type="ARBA" id="ARBA00002523"/>
    </source>
</evidence>
<dbReference type="EMBL" id="KX699185">
    <property type="protein sequence ID" value="APD73141.1"/>
    <property type="molecule type" value="Genomic_DNA"/>
</dbReference>
<dbReference type="GO" id="GO:0005886">
    <property type="term" value="C:plasma membrane"/>
    <property type="evidence" value="ECO:0007669"/>
    <property type="project" value="UniProtKB-SubCell"/>
</dbReference>
<evidence type="ECO:0000256" key="10">
    <source>
        <dbReference type="SAM" id="SignalP"/>
    </source>
</evidence>
<evidence type="ECO:0000313" key="13">
    <source>
        <dbReference type="EMBL" id="APD73141.1"/>
    </source>
</evidence>
<protein>
    <submittedName>
        <fullName evidence="13">Variant surface glycoprotein 1125.324</fullName>
    </submittedName>
</protein>
<feature type="region of interest" description="Disordered" evidence="9">
    <location>
        <begin position="447"/>
        <end position="472"/>
    </location>
</feature>
<keyword evidence="4" id="KW-0336">GPI-anchor</keyword>
<keyword evidence="5 10" id="KW-0732">Signal</keyword>
<evidence type="ECO:0000259" key="11">
    <source>
        <dbReference type="Pfam" id="PF10659"/>
    </source>
</evidence>
<evidence type="ECO:0000256" key="6">
    <source>
        <dbReference type="ARBA" id="ARBA00023136"/>
    </source>
</evidence>
<sequence>MLTAIVGAIALCFSGISDAADMAAGVNRAEHGALCAFVSMAAGTVQVPVVPAVDEVAYDYIQNLNFSTSPEDWQSMFYVDATKQKVHESPQEAKHQNKGYEPFWEDWKKAAAAVAKADGNEKLKTSGALNLNSVERQLAHAQIQKIAAAARKLKLSFPQPDSATAALTGVAAQQILTKAALGGEAATATNIDNAKAFGGSNSGNRDAVCEAKTSGASPASAVAALACVCLKGNANAITDGACTRKSVGTTAWQAAAGTFPSNTELHTQAKACGSRQGAAVSSADLKNALQNLQSLVHTDGTDGYLGTFESTGCNGSSGNGVCIKFGNYVADGQAAFDKLGWTKDLRQLTQQLDTLAVAEKQAAIINKFIQAKAEAATASIGEAKLTGKLIQAMQQTNGQNKKIDIKQFCETHNNSKTKCLGAKCAWKGQKEDDGPCVVDESKVAEQTNTAGAGEQANQEAGGKDRQTNTTGNNSFFIHKTPLLFAFLLF</sequence>
<evidence type="ECO:0000256" key="9">
    <source>
        <dbReference type="SAM" id="MobiDB-lite"/>
    </source>
</evidence>
<dbReference type="VEuPathDB" id="TriTrypDB:Tb427_000494600"/>
<feature type="domain" description="Trypanosome variant surface glycoprotein C-terminal" evidence="11">
    <location>
        <begin position="409"/>
        <end position="461"/>
    </location>
</feature>
<dbReference type="InterPro" id="IPR027446">
    <property type="entry name" value="VSG_C_dom_sf"/>
</dbReference>
<keyword evidence="6" id="KW-0472">Membrane</keyword>
<name>A0A1J0R5N8_9TRYP</name>
<keyword evidence="8" id="KW-0449">Lipoprotein</keyword>
<dbReference type="AlphaFoldDB" id="A0A1J0R5N8"/>
<comment type="function">
    <text evidence="1">VSG forms a coat on the surface of the parasite. The trypanosome evades the immune response of the host by expressing a series of antigenically distinct VSGs from an estimated 1000 VSG genes.</text>
</comment>